<evidence type="ECO:0000313" key="2">
    <source>
        <dbReference type="EMBL" id="KZV78740.1"/>
    </source>
</evidence>
<name>A0A166N4F7_EXIGL</name>
<gene>
    <name evidence="2" type="ORF">EXIGLDRAFT_633348</name>
</gene>
<dbReference type="InParanoid" id="A0A166N4F7"/>
<protein>
    <recommendedName>
        <fullName evidence="4">Oxidoreductase AflY</fullName>
    </recommendedName>
</protein>
<dbReference type="PANTHER" id="PTHR35870:SF1">
    <property type="entry name" value="PROTEIN, PUTATIVE (AFU_ORTHOLOGUE AFUA_5G03330)-RELATED"/>
    <property type="match status" value="1"/>
</dbReference>
<evidence type="ECO:0000256" key="1">
    <source>
        <dbReference type="ARBA" id="ARBA00023002"/>
    </source>
</evidence>
<dbReference type="AlphaFoldDB" id="A0A166N4F7"/>
<keyword evidence="3" id="KW-1185">Reference proteome</keyword>
<dbReference type="STRING" id="1314781.A0A166N4F7"/>
<dbReference type="OrthoDB" id="10004862at2759"/>
<dbReference type="InterPro" id="IPR025337">
    <property type="entry name" value="Questin_oxidase-like"/>
</dbReference>
<accession>A0A166N4F7</accession>
<evidence type="ECO:0008006" key="4">
    <source>
        <dbReference type="Google" id="ProtNLM"/>
    </source>
</evidence>
<dbReference type="Proteomes" id="UP000077266">
    <property type="component" value="Unassembled WGS sequence"/>
</dbReference>
<dbReference type="GO" id="GO:0016491">
    <property type="term" value="F:oxidoreductase activity"/>
    <property type="evidence" value="ECO:0007669"/>
    <property type="project" value="UniProtKB-KW"/>
</dbReference>
<proteinExistence type="predicted"/>
<keyword evidence="1" id="KW-0560">Oxidoreductase</keyword>
<sequence>MSTHTLDALFPLPSQPPSSLSPTAMPGISEGSAAMLVQCLKEDYTKYHIFFNHMGFHNHLTHHLFAAYKMGAKPSLIRAAFDEHADYQRPAFKSPKGPWAPKPNKAQSSLSYYNSYLDFFSNEVLTKGVAPTLETYVFASDANWGSETDPNKAPQMLDRFMGGLVHPIIHFGHGAEFNIPGMAAEGLAWTAVHGTATKALMPPEFFKSSTVAGTLSSLTQSLTLSSKPAASGTHSFTILARMLKDPKLAPGVVVQSKSGSKFADTLKKEGALIRAYADEWVGDVSSAEELKVKIEELSWLAVLIYGVGGWSKAHGFRADFFTMHLVTSSLFMPSVLALLSPQSQSALMRCYVAITLGYWVSRGRPPFPIAESYEHVTAEPSPPVAAPKPNPQTLDKENIVQNPWFNVLQSTVAHPDEHLLKLQRSLAHYGMLYGDRTKGHWTGTELEGAELLDGSVFVRVAGASLERHGPVREGAERGGWDRNGFFDL</sequence>
<dbReference type="EMBL" id="KV426777">
    <property type="protein sequence ID" value="KZV78740.1"/>
    <property type="molecule type" value="Genomic_DNA"/>
</dbReference>
<dbReference type="PANTHER" id="PTHR35870">
    <property type="entry name" value="PROTEIN, PUTATIVE (AFU_ORTHOLOGUE AFUA_5G03330)-RELATED"/>
    <property type="match status" value="1"/>
</dbReference>
<organism evidence="2 3">
    <name type="scientific">Exidia glandulosa HHB12029</name>
    <dbReference type="NCBI Taxonomy" id="1314781"/>
    <lineage>
        <taxon>Eukaryota</taxon>
        <taxon>Fungi</taxon>
        <taxon>Dikarya</taxon>
        <taxon>Basidiomycota</taxon>
        <taxon>Agaricomycotina</taxon>
        <taxon>Agaricomycetes</taxon>
        <taxon>Auriculariales</taxon>
        <taxon>Exidiaceae</taxon>
        <taxon>Exidia</taxon>
    </lineage>
</organism>
<dbReference type="Pfam" id="PF14027">
    <property type="entry name" value="Questin_oxidase"/>
    <property type="match status" value="1"/>
</dbReference>
<evidence type="ECO:0000313" key="3">
    <source>
        <dbReference type="Proteomes" id="UP000077266"/>
    </source>
</evidence>
<reference evidence="2 3" key="1">
    <citation type="journal article" date="2016" name="Mol. Biol. Evol.">
        <title>Comparative Genomics of Early-Diverging Mushroom-Forming Fungi Provides Insights into the Origins of Lignocellulose Decay Capabilities.</title>
        <authorList>
            <person name="Nagy L.G."/>
            <person name="Riley R."/>
            <person name="Tritt A."/>
            <person name="Adam C."/>
            <person name="Daum C."/>
            <person name="Floudas D."/>
            <person name="Sun H."/>
            <person name="Yadav J.S."/>
            <person name="Pangilinan J."/>
            <person name="Larsson K.H."/>
            <person name="Matsuura K."/>
            <person name="Barry K."/>
            <person name="Labutti K."/>
            <person name="Kuo R."/>
            <person name="Ohm R.A."/>
            <person name="Bhattacharya S.S."/>
            <person name="Shirouzu T."/>
            <person name="Yoshinaga Y."/>
            <person name="Martin F.M."/>
            <person name="Grigoriev I.V."/>
            <person name="Hibbett D.S."/>
        </authorList>
    </citation>
    <scope>NUCLEOTIDE SEQUENCE [LARGE SCALE GENOMIC DNA]</scope>
    <source>
        <strain evidence="2 3">HHB12029</strain>
    </source>
</reference>